<sequence length="429" mass="48250">MGGATIVKTQTQDVDASDSANFQSLAVPRLRFIPFRRSELVQTLRDSPIGGFQIPPSVSARFEAGVARITEALSAEFHAERQAIKDAYAPLDPDADTRRISTEATTDTSSELGERLVHILDRGNYERITEKDLKRAFRSASLFQIRLRVDMRDFEEVLLFARGISQKEETVSHLAGLWKRTIRFINYDRVVLFLRFADRGEKGDPDLPPGRVMIKLFQNVPNADLEMLFPNTRVAMRWSDRLLIGVPAIVSGAAVAFTKLGAPLVLLGALLGFWLGLHTDPVSLDRQGLLVIGAGLGALGAYLWKQISNYRHRKARFRQALTRNLYFKLLDNNAGVLLRVLDDAEDSECKEAWVAYRFLLANPDGVTEQQLDQQIERWFVTQLGAEIDFEIDDALRKLARLGLAREEQQVWWAADNKVSEQGVENLAAD</sequence>
<gene>
    <name evidence="2" type="ORF">NOR51B_2780</name>
</gene>
<dbReference type="Proteomes" id="UP000004699">
    <property type="component" value="Unassembled WGS sequence"/>
</dbReference>
<dbReference type="STRING" id="565045.NOR51B_2780"/>
<keyword evidence="1" id="KW-1133">Transmembrane helix</keyword>
<evidence type="ECO:0000256" key="1">
    <source>
        <dbReference type="SAM" id="Phobius"/>
    </source>
</evidence>
<feature type="transmembrane region" description="Helical" evidence="1">
    <location>
        <begin position="287"/>
        <end position="304"/>
    </location>
</feature>
<accession>B8KXQ5</accession>
<dbReference type="PANTHER" id="PTHR33645:SF11">
    <property type="entry name" value="AMINOPEPTIDASE (DUF3754)"/>
    <property type="match status" value="1"/>
</dbReference>
<name>B8KXQ5_9GAMM</name>
<reference evidence="3" key="1">
    <citation type="journal article" date="2013" name="BMC Microbiol.">
        <title>Taxonomy and evolution of bacteriochlorophyll a-containing members of the OM60/NOR5 clade of marine gammaproteobacteria: description of Luminiphilus syltensis gen. nov., sp. nov., reclassification of Haliea rubra as Pseudohaliea rubra gen. nov., comb. nov., and emendation of Chromatocurvus halotolerans.</title>
        <authorList>
            <person name="Spring S."/>
            <person name="Riedel T."/>
            <person name="Sproer C."/>
            <person name="Yan S."/>
            <person name="Harder J."/>
            <person name="Fuchs B.M."/>
        </authorList>
    </citation>
    <scope>NUCLEOTIDE SEQUENCE [LARGE SCALE GENOMIC DNA]</scope>
    <source>
        <strain evidence="3">NOR51-B</strain>
    </source>
</reference>
<dbReference type="AlphaFoldDB" id="B8KXQ5"/>
<evidence type="ECO:0000313" key="2">
    <source>
        <dbReference type="EMBL" id="EED36827.1"/>
    </source>
</evidence>
<dbReference type="EMBL" id="DS999411">
    <property type="protein sequence ID" value="EED36827.1"/>
    <property type="molecule type" value="Genomic_DNA"/>
</dbReference>
<keyword evidence="3" id="KW-1185">Reference proteome</keyword>
<keyword evidence="1" id="KW-0812">Transmembrane</keyword>
<dbReference type="Pfam" id="PF12576">
    <property type="entry name" value="DUF3754"/>
    <property type="match status" value="1"/>
</dbReference>
<dbReference type="PANTHER" id="PTHR33645">
    <property type="entry name" value="AMINOPEPTIDASE (DUF3754)"/>
    <property type="match status" value="1"/>
</dbReference>
<organism evidence="2 3">
    <name type="scientific">Luminiphilus syltensis NOR5-1B</name>
    <dbReference type="NCBI Taxonomy" id="565045"/>
    <lineage>
        <taxon>Bacteria</taxon>
        <taxon>Pseudomonadati</taxon>
        <taxon>Pseudomonadota</taxon>
        <taxon>Gammaproteobacteria</taxon>
        <taxon>Cellvibrionales</taxon>
        <taxon>Halieaceae</taxon>
        <taxon>Luminiphilus</taxon>
    </lineage>
</organism>
<keyword evidence="1" id="KW-0472">Membrane</keyword>
<protein>
    <recommendedName>
        <fullName evidence="4">DUF3754 domain-containing protein</fullName>
    </recommendedName>
</protein>
<evidence type="ECO:0000313" key="3">
    <source>
        <dbReference type="Proteomes" id="UP000004699"/>
    </source>
</evidence>
<proteinExistence type="predicted"/>
<dbReference type="eggNOG" id="ENOG502Z7SK">
    <property type="taxonomic scope" value="Bacteria"/>
</dbReference>
<dbReference type="InterPro" id="IPR022227">
    <property type="entry name" value="DUF3754"/>
</dbReference>
<evidence type="ECO:0008006" key="4">
    <source>
        <dbReference type="Google" id="ProtNLM"/>
    </source>
</evidence>
<feature type="transmembrane region" description="Helical" evidence="1">
    <location>
        <begin position="242"/>
        <end position="275"/>
    </location>
</feature>
<dbReference type="HOGENOM" id="CLU_036797_0_0_6"/>